<sequence>MKFLTLFGKSKCPSKKSSNHPTYSPSMSSLSSDSDSSSPQTPTQLPMDHTRGIFRTLEPVWYFQSNLAAVNQLNHEWSRFDDQSQYVLENAYHTQSDCILSQSSLGPCTVVFKSTIPKKDRRSMFSLPIKEHHSSMPTLRTVSAPAMGRTFILNKHIRRTVSPVWWFEQDLPDGSKGMCRFDDRNQVRLEALSEGRTRLVLQDNAFEVPFTVVLDEPKDRELKEEVRGFLYFETVSTAFQLAYNALQDKSHQESYLYDDQWETGLTRRFSI</sequence>
<protein>
    <submittedName>
        <fullName evidence="2">Uncharacterized protein</fullName>
    </submittedName>
</protein>
<dbReference type="OrthoDB" id="2284884at2759"/>
<evidence type="ECO:0000256" key="1">
    <source>
        <dbReference type="SAM" id="MobiDB-lite"/>
    </source>
</evidence>
<reference evidence="2" key="1">
    <citation type="journal article" date="2016" name="Proc. Natl. Acad. Sci. U.S.A.">
        <title>Lipid metabolic changes in an early divergent fungus govern the establishment of a mutualistic symbiosis with endobacteria.</title>
        <authorList>
            <person name="Lastovetsky O.A."/>
            <person name="Gaspar M.L."/>
            <person name="Mondo S.J."/>
            <person name="LaButti K.M."/>
            <person name="Sandor L."/>
            <person name="Grigoriev I.V."/>
            <person name="Henry S.A."/>
            <person name="Pawlowska T.E."/>
        </authorList>
    </citation>
    <scope>NUCLEOTIDE SEQUENCE [LARGE SCALE GENOMIC DNA]</scope>
    <source>
        <strain evidence="2">ATCC 52814</strain>
    </source>
</reference>
<feature type="compositionally biased region" description="Low complexity" evidence="1">
    <location>
        <begin position="24"/>
        <end position="47"/>
    </location>
</feature>
<dbReference type="AlphaFoldDB" id="A0A1X0QNK9"/>
<name>A0A1X0QNK9_RHIZD</name>
<organism evidence="2">
    <name type="scientific">Rhizopus microsporus var. microsporus</name>
    <dbReference type="NCBI Taxonomy" id="86635"/>
    <lineage>
        <taxon>Eukaryota</taxon>
        <taxon>Fungi</taxon>
        <taxon>Fungi incertae sedis</taxon>
        <taxon>Mucoromycota</taxon>
        <taxon>Mucoromycotina</taxon>
        <taxon>Mucoromycetes</taxon>
        <taxon>Mucorales</taxon>
        <taxon>Mucorineae</taxon>
        <taxon>Rhizopodaceae</taxon>
        <taxon>Rhizopus</taxon>
    </lineage>
</organism>
<accession>A0A1X0QNK9</accession>
<feature type="region of interest" description="Disordered" evidence="1">
    <location>
        <begin position="1"/>
        <end position="47"/>
    </location>
</feature>
<dbReference type="Proteomes" id="UP000242414">
    <property type="component" value="Unassembled WGS sequence"/>
</dbReference>
<dbReference type="VEuPathDB" id="FungiDB:BCV72DRAFT_76455"/>
<dbReference type="EMBL" id="KV922150">
    <property type="protein sequence ID" value="ORE01327.1"/>
    <property type="molecule type" value="Genomic_DNA"/>
</dbReference>
<evidence type="ECO:0000313" key="2">
    <source>
        <dbReference type="EMBL" id="ORE01327.1"/>
    </source>
</evidence>
<proteinExistence type="predicted"/>
<gene>
    <name evidence="2" type="ORF">BCV72DRAFT_76455</name>
</gene>